<evidence type="ECO:0000256" key="3">
    <source>
        <dbReference type="ARBA" id="ARBA00022679"/>
    </source>
</evidence>
<dbReference type="FunFam" id="3.40.50.150:FF:000351">
    <property type="entry name" value="S-adenosyl-L-methionine-dependent methyltransferase superfamily protein"/>
    <property type="match status" value="1"/>
</dbReference>
<dbReference type="PANTHER" id="PTHR12176:SF56">
    <property type="entry name" value="OS04G0510700 PROTEIN"/>
    <property type="match status" value="1"/>
</dbReference>
<comment type="similarity">
    <text evidence="1">Belongs to the methyltransferase superfamily.</text>
</comment>
<reference evidence="5" key="1">
    <citation type="journal article" date="2013" name="Science">
        <title>The Amborella genome and the evolution of flowering plants.</title>
        <authorList>
            <consortium name="Amborella Genome Project"/>
        </authorList>
    </citation>
    <scope>NUCLEOTIDE SEQUENCE [LARGE SCALE GENOMIC DNA]</scope>
</reference>
<evidence type="ECO:0000256" key="1">
    <source>
        <dbReference type="ARBA" id="ARBA00008361"/>
    </source>
</evidence>
<keyword evidence="2" id="KW-0489">Methyltransferase</keyword>
<dbReference type="EMBL" id="KI392495">
    <property type="protein sequence ID" value="ERN15936.1"/>
    <property type="molecule type" value="Genomic_DNA"/>
</dbReference>
<gene>
    <name evidence="4" type="ORF">AMTR_s00039p00233540</name>
</gene>
<dbReference type="InterPro" id="IPR029063">
    <property type="entry name" value="SAM-dependent_MTases_sf"/>
</dbReference>
<dbReference type="OMA" id="MIFIDAY"/>
<dbReference type="HOGENOM" id="CLU_032089_0_0_1"/>
<dbReference type="GO" id="GO:0008168">
    <property type="term" value="F:methyltransferase activity"/>
    <property type="evidence" value="ECO:0007669"/>
    <property type="project" value="UniProtKB-KW"/>
</dbReference>
<dbReference type="SUPFAM" id="SSF53335">
    <property type="entry name" value="S-adenosyl-L-methionine-dependent methyltransferases"/>
    <property type="match status" value="1"/>
</dbReference>
<protein>
    <recommendedName>
        <fullName evidence="6">Methyltransferase domain-containing protein</fullName>
    </recommendedName>
</protein>
<evidence type="ECO:0000313" key="5">
    <source>
        <dbReference type="Proteomes" id="UP000017836"/>
    </source>
</evidence>
<dbReference type="InterPro" id="IPR051419">
    <property type="entry name" value="Lys/N-term_MeTrsfase_sf"/>
</dbReference>
<organism evidence="4 5">
    <name type="scientific">Amborella trichopoda</name>
    <dbReference type="NCBI Taxonomy" id="13333"/>
    <lineage>
        <taxon>Eukaryota</taxon>
        <taxon>Viridiplantae</taxon>
        <taxon>Streptophyta</taxon>
        <taxon>Embryophyta</taxon>
        <taxon>Tracheophyta</taxon>
        <taxon>Spermatophyta</taxon>
        <taxon>Magnoliopsida</taxon>
        <taxon>Amborellales</taxon>
        <taxon>Amborellaceae</taxon>
        <taxon>Amborella</taxon>
    </lineage>
</organism>
<dbReference type="Proteomes" id="UP000017836">
    <property type="component" value="Unassembled WGS sequence"/>
</dbReference>
<proteinExistence type="inferred from homology"/>
<dbReference type="STRING" id="13333.U5CRT5"/>
<dbReference type="eggNOG" id="ENOG502QS0J">
    <property type="taxonomic scope" value="Eukaryota"/>
</dbReference>
<name>U5CRT5_AMBTC</name>
<dbReference type="PANTHER" id="PTHR12176">
    <property type="entry name" value="SAM-DEPENDENT METHYLTRANSFERASE SUPERFAMILY PROTEIN"/>
    <property type="match status" value="1"/>
</dbReference>
<dbReference type="Gramene" id="ERN15936">
    <property type="protein sequence ID" value="ERN15936"/>
    <property type="gene ID" value="AMTR_s00039p00233540"/>
</dbReference>
<evidence type="ECO:0008006" key="6">
    <source>
        <dbReference type="Google" id="ProtNLM"/>
    </source>
</evidence>
<evidence type="ECO:0000313" key="4">
    <source>
        <dbReference type="EMBL" id="ERN15936.1"/>
    </source>
</evidence>
<dbReference type="GO" id="GO:0032259">
    <property type="term" value="P:methylation"/>
    <property type="evidence" value="ECO:0007669"/>
    <property type="project" value="UniProtKB-KW"/>
</dbReference>
<sequence>MSLSSVWRRIRLFSPFVPPLRFCSYSSSSLVNDLKDEGDWFYSSEWWPTMGGQTVFQSTSYKGNGIVTVAAYPSSRPAAIHWPAMERWLQQRYEKVHGSCGDCYEQFRILGYQWRILRFNDTTRQSTVKVMAAYRKSNPESLYIMQQPHCLAVPYVKSMVSVGLASLACSRYDLKSAVHGKKTMQILCIGHGGGSLPLFLASKIQGAVVHSVEIDPVVISASIQAMGFPVTSKPDAIDHQTRPDTVDQAMWDGIHERLTLYEADAEEFIQNSPTSLYDMVFIDAYDGDDIFPRKLWDPDGLFLKTLETHLNPHHGTVIVNLHADTDALSDSNSSLSDPLLPMGRHVKRVCRAYKEVLGRERGGLEERESRSVGFAVSVPWLQNISLVVCRGFSYGLARAGRGHSEWHFKRDWILGTLIAKSQVVERLLKLPFPCLQYIKKGFVLID</sequence>
<dbReference type="Gene3D" id="3.40.50.150">
    <property type="entry name" value="Vaccinia Virus protein VP39"/>
    <property type="match status" value="1"/>
</dbReference>
<keyword evidence="5" id="KW-1185">Reference proteome</keyword>
<keyword evidence="3" id="KW-0808">Transferase</keyword>
<dbReference type="AlphaFoldDB" id="U5CRT5"/>
<dbReference type="OrthoDB" id="411785at2759"/>
<evidence type="ECO:0000256" key="2">
    <source>
        <dbReference type="ARBA" id="ARBA00022603"/>
    </source>
</evidence>
<accession>U5CRT5</accession>